<evidence type="ECO:0000256" key="3">
    <source>
        <dbReference type="ARBA" id="ARBA00006324"/>
    </source>
</evidence>
<dbReference type="GO" id="GO:0008747">
    <property type="term" value="F:N-acetylneuraminate lyase activity"/>
    <property type="evidence" value="ECO:0007669"/>
    <property type="project" value="UniProtKB-EC"/>
</dbReference>
<dbReference type="PRINTS" id="PR00146">
    <property type="entry name" value="DHPICSNTHASE"/>
</dbReference>
<dbReference type="EnsemblMetazoa" id="XM_038195470.1">
    <property type="protein sequence ID" value="XP_038051398.1"/>
    <property type="gene ID" value="LOC119724422"/>
</dbReference>
<dbReference type="Proteomes" id="UP000887568">
    <property type="component" value="Unplaced"/>
</dbReference>
<evidence type="ECO:0000256" key="7">
    <source>
        <dbReference type="ARBA" id="ARBA00023239"/>
    </source>
</evidence>
<dbReference type="OrthoDB" id="191315at2759"/>
<evidence type="ECO:0000313" key="11">
    <source>
        <dbReference type="EnsemblMetazoa" id="XP_038051399.1"/>
    </source>
</evidence>
<dbReference type="GeneID" id="119724422"/>
<dbReference type="RefSeq" id="XP_038051399.1">
    <property type="nucleotide sequence ID" value="XM_038195471.1"/>
</dbReference>
<accession>A0A913ZJ62</accession>
<evidence type="ECO:0000256" key="10">
    <source>
        <dbReference type="ARBA" id="ARBA00044906"/>
    </source>
</evidence>
<evidence type="ECO:0000313" key="12">
    <source>
        <dbReference type="Proteomes" id="UP000887568"/>
    </source>
</evidence>
<comment type="subunit">
    <text evidence="4">Homotetramer.</text>
</comment>
<dbReference type="EnsemblMetazoa" id="XM_038195471.1">
    <property type="protein sequence ID" value="XP_038051399.1"/>
    <property type="gene ID" value="LOC119724422"/>
</dbReference>
<dbReference type="SMART" id="SM01130">
    <property type="entry name" value="DHDPS"/>
    <property type="match status" value="1"/>
</dbReference>
<dbReference type="GO" id="GO:0005737">
    <property type="term" value="C:cytoplasm"/>
    <property type="evidence" value="ECO:0007669"/>
    <property type="project" value="UniProtKB-SubCell"/>
</dbReference>
<evidence type="ECO:0000256" key="2">
    <source>
        <dbReference type="ARBA" id="ARBA00004878"/>
    </source>
</evidence>
<protein>
    <recommendedName>
        <fullName evidence="5">N-acetylneuraminate lyase</fullName>
        <ecNumber evidence="5">4.1.3.3</ecNumber>
    </recommendedName>
</protein>
<reference evidence="11" key="1">
    <citation type="submission" date="2022-11" db="UniProtKB">
        <authorList>
            <consortium name="EnsemblMetazoa"/>
        </authorList>
    </citation>
    <scope>IDENTIFICATION</scope>
</reference>
<proteinExistence type="inferred from homology"/>
<dbReference type="Pfam" id="PF00701">
    <property type="entry name" value="DHDPS"/>
    <property type="match status" value="1"/>
</dbReference>
<organism evidence="11 12">
    <name type="scientific">Patiria miniata</name>
    <name type="common">Bat star</name>
    <name type="synonym">Asterina miniata</name>
    <dbReference type="NCBI Taxonomy" id="46514"/>
    <lineage>
        <taxon>Eukaryota</taxon>
        <taxon>Metazoa</taxon>
        <taxon>Echinodermata</taxon>
        <taxon>Eleutherozoa</taxon>
        <taxon>Asterozoa</taxon>
        <taxon>Asteroidea</taxon>
        <taxon>Valvatacea</taxon>
        <taxon>Valvatida</taxon>
        <taxon>Asterinidae</taxon>
        <taxon>Patiria</taxon>
    </lineage>
</organism>
<comment type="pathway">
    <text evidence="2">Amino-sugar metabolism; N-acetylneuraminate degradation.</text>
</comment>
<evidence type="ECO:0000256" key="6">
    <source>
        <dbReference type="ARBA" id="ARBA00022490"/>
    </source>
</evidence>
<dbReference type="InterPro" id="IPR002220">
    <property type="entry name" value="DapA-like"/>
</dbReference>
<evidence type="ECO:0000256" key="1">
    <source>
        <dbReference type="ARBA" id="ARBA00004496"/>
    </source>
</evidence>
<dbReference type="PANTHER" id="PTHR12128:SF21">
    <property type="entry name" value="N-ACETYLNEURAMINATE LYASE"/>
    <property type="match status" value="1"/>
</dbReference>
<dbReference type="SUPFAM" id="SSF51569">
    <property type="entry name" value="Aldolase"/>
    <property type="match status" value="1"/>
</dbReference>
<keyword evidence="7" id="KW-0456">Lyase</keyword>
<comment type="catalytic activity">
    <reaction evidence="10">
        <text>aceneuramate = aldehydo-N-acetyl-D-mannosamine + pyruvate</text>
        <dbReference type="Rhea" id="RHEA:23296"/>
        <dbReference type="ChEBI" id="CHEBI:15361"/>
        <dbReference type="ChEBI" id="CHEBI:17122"/>
        <dbReference type="ChEBI" id="CHEBI:173083"/>
        <dbReference type="EC" id="4.1.3.3"/>
    </reaction>
</comment>
<dbReference type="EC" id="4.1.3.3" evidence="5"/>
<name>A0A913ZJ62_PATMI</name>
<dbReference type="PANTHER" id="PTHR12128">
    <property type="entry name" value="DIHYDRODIPICOLINATE SYNTHASE"/>
    <property type="match status" value="1"/>
</dbReference>
<dbReference type="Gene3D" id="3.20.20.70">
    <property type="entry name" value="Aldolase class I"/>
    <property type="match status" value="1"/>
</dbReference>
<dbReference type="OMA" id="CAPELGW"/>
<keyword evidence="12" id="KW-1185">Reference proteome</keyword>
<evidence type="ECO:0000256" key="4">
    <source>
        <dbReference type="ARBA" id="ARBA00011881"/>
    </source>
</evidence>
<evidence type="ECO:0000256" key="8">
    <source>
        <dbReference type="ARBA" id="ARBA00023270"/>
    </source>
</evidence>
<evidence type="ECO:0000256" key="5">
    <source>
        <dbReference type="ARBA" id="ARBA00012911"/>
    </source>
</evidence>
<comment type="subcellular location">
    <subcellularLocation>
        <location evidence="1">Cytoplasm</location>
    </subcellularLocation>
</comment>
<keyword evidence="6" id="KW-0963">Cytoplasm</keyword>
<dbReference type="RefSeq" id="XP_038051398.1">
    <property type="nucleotide sequence ID" value="XM_038195470.1"/>
</dbReference>
<dbReference type="InterPro" id="IPR013785">
    <property type="entry name" value="Aldolase_TIM"/>
</dbReference>
<comment type="similarity">
    <text evidence="3">Belongs to the DapA family. NanA subfamily.</text>
</comment>
<keyword evidence="8" id="KW-0704">Schiff base</keyword>
<evidence type="ECO:0000256" key="9">
    <source>
        <dbReference type="ARBA" id="ARBA00023277"/>
    </source>
</evidence>
<sequence length="630" mass="70381">MEGEVHIATTEATENPQQRLPKTLTTIRTSRPVPTTQAASETIVAVQGTEQGHPEMEVTTEIIETLSEVLPSALRKTNTTIPDGGIPCDTILEVFDVSNNETTISQNEEQVAVTMVHTLSLPTSAENTEPQNEAERRQFFWDKIQTVLGSRNSDVLLADKVQRIKKVLQKEGKDVDEPSRFLFYIRQRQFSLKVAPELGWNEEVVCEPTKEEDASDDSLLGNWRRVAAAEEIYDIIKEIHERTVPHKNYRNTYNEVAKTYARIPRHLCKEFVFSCPSCLSKKDKNIIGLNDDGTPRRPLKRKTFSPVVPVRISKMSKFGKVSLEDFKLKGLIAAPFTPFEENGDLNTKLIGSYVNSLLQDGVDSVFVLGTTAEGPSLTMKERKAVASEWVKCGKGKLDNVVVQVGAGNLKDTQELAIHAAAVGVSAIAVLPPVYFKPQTPEHLVNYLKQVGAIVPSTPLFYYHYPMKTGVNFTMMDILRTLESDPIPNFKGAKFVTPDLTDFSLSVNVSKDKYQMIFSLEGMMLPSMTLGGTAFVGSTFSFAGKVFTRLIDAYNAGDLERARAEQFRMHAFLDVMNRYDKISGLGTLKYVMSLARFDVGPPRPPLSQMCPEDFEALRKDLTDIGFFDWIN</sequence>
<dbReference type="AlphaFoldDB" id="A0A913ZJ62"/>
<keyword evidence="9" id="KW-0119">Carbohydrate metabolism</keyword>